<proteinExistence type="predicted"/>
<protein>
    <submittedName>
        <fullName evidence="1">Uncharacterized protein</fullName>
    </submittedName>
</protein>
<evidence type="ECO:0000313" key="1">
    <source>
        <dbReference type="EMBL" id="BAD45467.1"/>
    </source>
</evidence>
<dbReference type="EMBL" id="AP003722">
    <property type="protein sequence ID" value="BAD45467.1"/>
    <property type="molecule type" value="Genomic_DNA"/>
</dbReference>
<dbReference type="Proteomes" id="UP000817658">
    <property type="component" value="Chromosome 1"/>
</dbReference>
<sequence length="74" mass="8810">MLKINLSTPPRRSRLMRWSDEGGPSLYEGYVTNTGAWTDEAVDCCRYPHIYIHHLHQHSSCMENVKRRRRDDHK</sequence>
<name>Q655Q8_ORYSJ</name>
<accession>Q655Q8</accession>
<reference evidence="1" key="1">
    <citation type="journal article" date="2002" name="Nature">
        <title>The genome sequence and structure of rice chromosome 1.</title>
        <authorList>
            <person name="Sasaki T."/>
            <person name="Matsumoto T."/>
            <person name="Yamamoto K."/>
            <person name="Sakata K."/>
            <person name="Baba T."/>
            <person name="Katayose Y."/>
            <person name="Wu J."/>
            <person name="Niimura Y."/>
            <person name="Cheng Z."/>
            <person name="Nagamura Y."/>
            <person name="Antonio B.A."/>
            <person name="Kanamori H."/>
            <person name="Hosokawa S."/>
            <person name="Masukawa M."/>
            <person name="Arikawa K."/>
            <person name="Chiden Y."/>
            <person name="Hayashi M."/>
            <person name="Okamoto M."/>
            <person name="Ando T."/>
            <person name="Aoki H."/>
            <person name="Arita K."/>
            <person name="Hamada M."/>
            <person name="Harada C."/>
            <person name="Hijishita S."/>
            <person name="Honda M."/>
            <person name="Ichikawa Y."/>
            <person name="Idonuma A."/>
            <person name="Iijima M."/>
            <person name="Ikeda M."/>
            <person name="Ikeno M."/>
            <person name="Itoh S."/>
            <person name="Itoh T."/>
            <person name="Itoh Y."/>
            <person name="Itoh Y."/>
            <person name="Iwabuchi A."/>
            <person name="Kamiya K."/>
            <person name="Karasawa W."/>
            <person name="Katagiri S."/>
            <person name="Kikuta A."/>
            <person name="Kobayashi N."/>
            <person name="Kono I."/>
            <person name="Machita K."/>
            <person name="Maehara T."/>
            <person name="Mizuno H."/>
            <person name="Mizubayashi T."/>
            <person name="Mukai Y."/>
            <person name="Nagasaki H."/>
            <person name="Nakashima M."/>
            <person name="Nakama Y."/>
            <person name="Nakamichi Y."/>
            <person name="Nakamura M."/>
            <person name="Namiki N."/>
            <person name="Negishi M."/>
            <person name="Ohta I."/>
            <person name="Ono N."/>
            <person name="Saji S."/>
            <person name="Sakai K."/>
            <person name="Shibata M."/>
            <person name="Shimokawa T."/>
            <person name="Shomura A."/>
            <person name="Song J."/>
            <person name="Takazaki Y."/>
            <person name="Terasawa K."/>
            <person name="Tsuji K."/>
            <person name="Waki K."/>
            <person name="Yamagata H."/>
            <person name="Yamane H."/>
            <person name="Yoshiki S."/>
            <person name="Yoshihara R."/>
            <person name="Yukawa K."/>
            <person name="Zhong H."/>
            <person name="Iwama H."/>
            <person name="Endo T."/>
            <person name="Ito H."/>
            <person name="Hahn J.H."/>
            <person name="Kim H.I."/>
            <person name="Eun M.Y."/>
            <person name="Yano M."/>
            <person name="Jiang J."/>
            <person name="Gojobori T."/>
        </authorList>
    </citation>
    <scope>NUCLEOTIDE SEQUENCE [LARGE SCALE GENOMIC DNA]</scope>
</reference>
<dbReference type="AlphaFoldDB" id="Q655Q8"/>
<organism evidence="1">
    <name type="scientific">Oryza sativa subsp. japonica</name>
    <name type="common">Rice</name>
    <dbReference type="NCBI Taxonomy" id="39947"/>
    <lineage>
        <taxon>Eukaryota</taxon>
        <taxon>Viridiplantae</taxon>
        <taxon>Streptophyta</taxon>
        <taxon>Embryophyta</taxon>
        <taxon>Tracheophyta</taxon>
        <taxon>Spermatophyta</taxon>
        <taxon>Magnoliopsida</taxon>
        <taxon>Liliopsida</taxon>
        <taxon>Poales</taxon>
        <taxon>Poaceae</taxon>
        <taxon>BOP clade</taxon>
        <taxon>Oryzoideae</taxon>
        <taxon>Oryzeae</taxon>
        <taxon>Oryzinae</taxon>
        <taxon>Oryza</taxon>
        <taxon>Oryza sativa</taxon>
    </lineage>
</organism>
<gene>
    <name evidence="1" type="primary">B1011A07.42</name>
</gene>